<dbReference type="RefSeq" id="WP_189008427.1">
    <property type="nucleotide sequence ID" value="NZ_BMOD01000036.1"/>
</dbReference>
<reference evidence="2" key="1">
    <citation type="journal article" date="2019" name="Int. J. Syst. Evol. Microbiol.">
        <title>The Global Catalogue of Microorganisms (GCM) 10K type strain sequencing project: providing services to taxonomists for standard genome sequencing and annotation.</title>
        <authorList>
            <consortium name="The Broad Institute Genomics Platform"/>
            <consortium name="The Broad Institute Genome Sequencing Center for Infectious Disease"/>
            <person name="Wu L."/>
            <person name="Ma J."/>
        </authorList>
    </citation>
    <scope>NUCLEOTIDE SEQUENCE [LARGE SCALE GENOMIC DNA]</scope>
    <source>
        <strain evidence="2">JCM 14370</strain>
    </source>
</reference>
<organism evidence="1 2">
    <name type="scientific">Deinococcus roseus</name>
    <dbReference type="NCBI Taxonomy" id="392414"/>
    <lineage>
        <taxon>Bacteria</taxon>
        <taxon>Thermotogati</taxon>
        <taxon>Deinococcota</taxon>
        <taxon>Deinococci</taxon>
        <taxon>Deinococcales</taxon>
        <taxon>Deinococcaceae</taxon>
        <taxon>Deinococcus</taxon>
    </lineage>
</organism>
<evidence type="ECO:0000313" key="2">
    <source>
        <dbReference type="Proteomes" id="UP000632222"/>
    </source>
</evidence>
<keyword evidence="2" id="KW-1185">Reference proteome</keyword>
<protein>
    <recommendedName>
        <fullName evidence="3">Tail protein</fullName>
    </recommendedName>
</protein>
<dbReference type="Proteomes" id="UP000632222">
    <property type="component" value="Unassembled WGS sequence"/>
</dbReference>
<gene>
    <name evidence="1" type="ORF">GCM10008938_48520</name>
</gene>
<dbReference type="EMBL" id="BMOD01000036">
    <property type="protein sequence ID" value="GGJ56674.1"/>
    <property type="molecule type" value="Genomic_DNA"/>
</dbReference>
<accession>A0ABQ2DGE3</accession>
<proteinExistence type="predicted"/>
<sequence>MDITIPINVGLSGRAIFEVIDLQTGLVEHVHEQHNMILDSGLEAFGSTSSVSGTSGSMTYLNWGQWRTYFAVGTGSTAPAVGQTTLTNQVVIQGDTGGFQSEQSEVYSYDAINGYYKATITQVRVINFVASYNLTEWGLAKAATGSLSIRELFRDGSNNPTTIAVASGKQLKLTHILTLTLPNTLGAVSFDLTGLGTQSGNGGFWATSTGIATLFQELLTTSGSFKVAFHATDIALPTANQVGTWFFSSVGYNHGTTDTYVGNSRKITKRIALTTAQANMTMREMVLGSNIITSANIASGFIFKWTTPLIKTASNTVTFVIDVNFTRGP</sequence>
<evidence type="ECO:0000313" key="1">
    <source>
        <dbReference type="EMBL" id="GGJ56674.1"/>
    </source>
</evidence>
<comment type="caution">
    <text evidence="1">The sequence shown here is derived from an EMBL/GenBank/DDBJ whole genome shotgun (WGS) entry which is preliminary data.</text>
</comment>
<name>A0ABQ2DGE3_9DEIO</name>
<evidence type="ECO:0008006" key="3">
    <source>
        <dbReference type="Google" id="ProtNLM"/>
    </source>
</evidence>